<accession>A0ACB9P8A2</accession>
<organism evidence="1 2">
    <name type="scientific">Bauhinia variegata</name>
    <name type="common">Purple orchid tree</name>
    <name type="synonym">Phanera variegata</name>
    <dbReference type="NCBI Taxonomy" id="167791"/>
    <lineage>
        <taxon>Eukaryota</taxon>
        <taxon>Viridiplantae</taxon>
        <taxon>Streptophyta</taxon>
        <taxon>Embryophyta</taxon>
        <taxon>Tracheophyta</taxon>
        <taxon>Spermatophyta</taxon>
        <taxon>Magnoliopsida</taxon>
        <taxon>eudicotyledons</taxon>
        <taxon>Gunneridae</taxon>
        <taxon>Pentapetalae</taxon>
        <taxon>rosids</taxon>
        <taxon>fabids</taxon>
        <taxon>Fabales</taxon>
        <taxon>Fabaceae</taxon>
        <taxon>Cercidoideae</taxon>
        <taxon>Cercideae</taxon>
        <taxon>Bauhiniinae</taxon>
        <taxon>Bauhinia</taxon>
    </lineage>
</organism>
<name>A0ACB9P8A2_BAUVA</name>
<gene>
    <name evidence="1" type="ORF">L6164_011761</name>
</gene>
<dbReference type="EMBL" id="CM039430">
    <property type="protein sequence ID" value="KAI4344546.1"/>
    <property type="molecule type" value="Genomic_DNA"/>
</dbReference>
<keyword evidence="2" id="KW-1185">Reference proteome</keyword>
<evidence type="ECO:0000313" key="2">
    <source>
        <dbReference type="Proteomes" id="UP000828941"/>
    </source>
</evidence>
<evidence type="ECO:0000313" key="1">
    <source>
        <dbReference type="EMBL" id="KAI4344546.1"/>
    </source>
</evidence>
<comment type="caution">
    <text evidence="1">The sequence shown here is derived from an EMBL/GenBank/DDBJ whole genome shotgun (WGS) entry which is preliminary data.</text>
</comment>
<sequence>MSATGVHCRSKHRTPRPPWLRTNLDLELQLRQLLRISNSKRPGNFCNRRIVAVEQRQSFFCIIVRLKVHYPFVLLQFRIALYVL</sequence>
<reference evidence="1 2" key="1">
    <citation type="journal article" date="2022" name="DNA Res.">
        <title>Chromosomal-level genome assembly of the orchid tree Bauhinia variegata (Leguminosae; Cercidoideae) supports the allotetraploid origin hypothesis of Bauhinia.</title>
        <authorList>
            <person name="Zhong Y."/>
            <person name="Chen Y."/>
            <person name="Zheng D."/>
            <person name="Pang J."/>
            <person name="Liu Y."/>
            <person name="Luo S."/>
            <person name="Meng S."/>
            <person name="Qian L."/>
            <person name="Wei D."/>
            <person name="Dai S."/>
            <person name="Zhou R."/>
        </authorList>
    </citation>
    <scope>NUCLEOTIDE SEQUENCE [LARGE SCALE GENOMIC DNA]</scope>
    <source>
        <strain evidence="1">BV-YZ2020</strain>
    </source>
</reference>
<dbReference type="Proteomes" id="UP000828941">
    <property type="component" value="Chromosome 5"/>
</dbReference>
<proteinExistence type="predicted"/>
<protein>
    <submittedName>
        <fullName evidence="1">Uncharacterized protein</fullName>
    </submittedName>
</protein>